<proteinExistence type="predicted"/>
<feature type="region of interest" description="Disordered" evidence="1">
    <location>
        <begin position="157"/>
        <end position="176"/>
    </location>
</feature>
<feature type="compositionally biased region" description="Polar residues" evidence="1">
    <location>
        <begin position="166"/>
        <end position="176"/>
    </location>
</feature>
<keyword evidence="2" id="KW-0812">Transmembrane</keyword>
<keyword evidence="5" id="KW-1185">Reference proteome</keyword>
<accession>A0A6V8H7W4</accession>
<dbReference type="Proteomes" id="UP000053095">
    <property type="component" value="Unassembled WGS sequence"/>
</dbReference>
<keyword evidence="3" id="KW-0732">Signal</keyword>
<feature type="signal peptide" evidence="3">
    <location>
        <begin position="1"/>
        <end position="19"/>
    </location>
</feature>
<evidence type="ECO:0000313" key="4">
    <source>
        <dbReference type="EMBL" id="GAM37444.1"/>
    </source>
</evidence>
<reference evidence="5" key="1">
    <citation type="journal article" date="2015" name="Genome Announc.">
        <title>Draft genome sequence of Talaromyces cellulolyticus strain Y-94, a source of lignocellulosic biomass-degrading enzymes.</title>
        <authorList>
            <person name="Fujii T."/>
            <person name="Koike H."/>
            <person name="Sawayama S."/>
            <person name="Yano S."/>
            <person name="Inoue H."/>
        </authorList>
    </citation>
    <scope>NUCLEOTIDE SEQUENCE [LARGE SCALE GENOMIC DNA]</scope>
    <source>
        <strain evidence="5">Y-94</strain>
    </source>
</reference>
<feature type="chain" id="PRO_5028466233" evidence="3">
    <location>
        <begin position="20"/>
        <end position="211"/>
    </location>
</feature>
<keyword evidence="2" id="KW-1133">Transmembrane helix</keyword>
<evidence type="ECO:0000313" key="5">
    <source>
        <dbReference type="Proteomes" id="UP000053095"/>
    </source>
</evidence>
<dbReference type="EMBL" id="DF933820">
    <property type="protein sequence ID" value="GAM37444.1"/>
    <property type="molecule type" value="Genomic_DNA"/>
</dbReference>
<keyword evidence="2" id="KW-0472">Membrane</keyword>
<dbReference type="AlphaFoldDB" id="A0A6V8H7W4"/>
<evidence type="ECO:0000256" key="2">
    <source>
        <dbReference type="SAM" id="Phobius"/>
    </source>
</evidence>
<feature type="transmembrane region" description="Helical" evidence="2">
    <location>
        <begin position="186"/>
        <end position="210"/>
    </location>
</feature>
<gene>
    <name evidence="4" type="ORF">TCE0_024r07371</name>
</gene>
<sequence length="211" mass="23000">MTPVAIITVLFGVIALVQGLEITRPKAGDKIDLRQGLTTEWIVEDNDNLHATVAIELYWNSGWLITLTQWEADGTVPINDSSYTFQYTPDKKYIPAKTDYVLYLYDGTDTEHKTGKFEIFNTDSRVTSTISKPTATQKGPKKSPSASASVSVMLNSSSTRLPHHTPSASSGRANGLTDDSITTGTVGLIFIGGPLFWGLILVYVQGGLIWT</sequence>
<evidence type="ECO:0000256" key="1">
    <source>
        <dbReference type="SAM" id="MobiDB-lite"/>
    </source>
</evidence>
<organism evidence="4 5">
    <name type="scientific">Talaromyces pinophilus</name>
    <name type="common">Penicillium pinophilum</name>
    <dbReference type="NCBI Taxonomy" id="128442"/>
    <lineage>
        <taxon>Eukaryota</taxon>
        <taxon>Fungi</taxon>
        <taxon>Dikarya</taxon>
        <taxon>Ascomycota</taxon>
        <taxon>Pezizomycotina</taxon>
        <taxon>Eurotiomycetes</taxon>
        <taxon>Eurotiomycetidae</taxon>
        <taxon>Eurotiales</taxon>
        <taxon>Trichocomaceae</taxon>
        <taxon>Talaromyces</taxon>
        <taxon>Talaromyces sect. Talaromyces</taxon>
    </lineage>
</organism>
<evidence type="ECO:0000256" key="3">
    <source>
        <dbReference type="SAM" id="SignalP"/>
    </source>
</evidence>
<comment type="caution">
    <text evidence="4">The sequence shown here is derived from an EMBL/GenBank/DDBJ whole genome shotgun (WGS) entry which is preliminary data.</text>
</comment>
<name>A0A6V8H7W4_TALPI</name>
<protein>
    <submittedName>
        <fullName evidence="4">Uncharacterized protein</fullName>
    </submittedName>
</protein>